<dbReference type="Proteomes" id="UP000177614">
    <property type="component" value="Unassembled WGS sequence"/>
</dbReference>
<dbReference type="STRING" id="1817814.A2V81_01620"/>
<comment type="caution">
    <text evidence="2">The sequence shown here is derived from an EMBL/GenBank/DDBJ whole genome shotgun (WGS) entry which is preliminary data.</text>
</comment>
<sequence>MSDNELVFVPLELIENKILLLRGKKVMLDRDLATLYGVKTHVLNQAVRRNLKRFPSDFMFQLTQTEAKNLISQFVISSWGGLRKYPFVFTEQGVAMLSGILSSDRAIAVNIQIMRTFTKLRGMTKLRHPEAKRSGVRGIS</sequence>
<proteinExistence type="predicted"/>
<protein>
    <recommendedName>
        <fullName evidence="1">KilA-N DNA-binding domain-containing protein</fullName>
    </recommendedName>
</protein>
<evidence type="ECO:0000259" key="1">
    <source>
        <dbReference type="Pfam" id="PF10543"/>
    </source>
</evidence>
<gene>
    <name evidence="2" type="ORF">A2V81_01620</name>
</gene>
<dbReference type="Pfam" id="PF10543">
    <property type="entry name" value="ORF6N"/>
    <property type="match status" value="1"/>
</dbReference>
<dbReference type="InterPro" id="IPR018873">
    <property type="entry name" value="KilA-N_DNA-bd_domain"/>
</dbReference>
<evidence type="ECO:0000313" key="3">
    <source>
        <dbReference type="Proteomes" id="UP000177614"/>
    </source>
</evidence>
<organism evidence="2 3">
    <name type="scientific">Candidatus Abawacabacteria bacterium RBG_16_42_10</name>
    <dbReference type="NCBI Taxonomy" id="1817814"/>
    <lineage>
        <taxon>Bacteria</taxon>
        <taxon>Candidatus Abawacaibacteriota</taxon>
    </lineage>
</organism>
<feature type="domain" description="KilA-N DNA-binding" evidence="1">
    <location>
        <begin position="16"/>
        <end position="100"/>
    </location>
</feature>
<name>A0A1F4XKK8_9BACT</name>
<accession>A0A1F4XKK8</accession>
<evidence type="ECO:0000313" key="2">
    <source>
        <dbReference type="EMBL" id="OGC82179.1"/>
    </source>
</evidence>
<reference evidence="2 3" key="1">
    <citation type="journal article" date="2016" name="Nat. Commun.">
        <title>Thousands of microbial genomes shed light on interconnected biogeochemical processes in an aquifer system.</title>
        <authorList>
            <person name="Anantharaman K."/>
            <person name="Brown C.T."/>
            <person name="Hug L.A."/>
            <person name="Sharon I."/>
            <person name="Castelle C.J."/>
            <person name="Probst A.J."/>
            <person name="Thomas B.C."/>
            <person name="Singh A."/>
            <person name="Wilkins M.J."/>
            <person name="Karaoz U."/>
            <person name="Brodie E.L."/>
            <person name="Williams K.H."/>
            <person name="Hubbard S.S."/>
            <person name="Banfield J.F."/>
        </authorList>
    </citation>
    <scope>NUCLEOTIDE SEQUENCE [LARGE SCALE GENOMIC DNA]</scope>
</reference>
<dbReference type="EMBL" id="MEWR01000010">
    <property type="protein sequence ID" value="OGC82179.1"/>
    <property type="molecule type" value="Genomic_DNA"/>
</dbReference>
<dbReference type="AlphaFoldDB" id="A0A1F4XKK8"/>